<name>A0A1C7P867_9HYPH</name>
<accession>A0A1C7P867</accession>
<sequence length="369" mass="40441">MTRDWRWDPCVSHDGGEAESFVADYFAMKDRKTLLIGGAGFDPRATQVVERMAAAGADVRALFVRENRPDPDPELTRRAEENIGRLQNAIPSHEIVSIEIFGADGAVVGGRNVAMAASRQDMTSITDVVVDISALSVGTAFPLIKFFVELIDRGRGPKNLHLFVAHDPGLDAQISSIASDAPGYVHGFRGGLTLDSASQAAKLWLPQLAKGRQQALSRVHDFVSPHDTCPILPFPARDSRLGDLLAEEYIVEFESAWKVDARDVVYADEQDPLHLYRTILRLDDLRKPVFRDAGGSILILSPLGTKVMSLGALMAALERDLPVAYLESIGYNFQASAEPASTTPHLIHVWLEGDVYPQPRPRLKKGLAQ</sequence>
<dbReference type="OrthoDB" id="1550492at2"/>
<dbReference type="AlphaFoldDB" id="A0A1C7P867"/>
<keyword evidence="2" id="KW-1185">Reference proteome</keyword>
<protein>
    <submittedName>
        <fullName evidence="1">Uncharacterized protein</fullName>
    </submittedName>
</protein>
<reference evidence="1 2" key="1">
    <citation type="journal article" date="2016" name="Syst. Appl. Microbiol.">
        <title>Pararhizobium polonicum sp. nov. isolated from tumors on stone fruit rootstocks.</title>
        <authorList>
            <person name="Pulawska J."/>
            <person name="Kuzmanovic N."/>
            <person name="Willems A."/>
            <person name="Pothier J.F."/>
        </authorList>
    </citation>
    <scope>NUCLEOTIDE SEQUENCE [LARGE SCALE GENOMIC DNA]</scope>
    <source>
        <strain evidence="1 2">F5.1</strain>
        <plasmid evidence="1">pF5.1a</plasmid>
    </source>
</reference>
<evidence type="ECO:0000313" key="2">
    <source>
        <dbReference type="Proteomes" id="UP000093111"/>
    </source>
</evidence>
<geneLocation type="plasmid" evidence="2">
    <name>pf5.1a</name>
</geneLocation>
<evidence type="ECO:0000313" key="1">
    <source>
        <dbReference type="EMBL" id="OBZ97463.1"/>
    </source>
</evidence>
<dbReference type="Proteomes" id="UP000093111">
    <property type="component" value="Plasmid pF5.1a"/>
</dbReference>
<keyword evidence="1" id="KW-0614">Plasmid</keyword>
<dbReference type="EMBL" id="LGLV01000001">
    <property type="protein sequence ID" value="OBZ97463.1"/>
    <property type="molecule type" value="Genomic_DNA"/>
</dbReference>
<organism evidence="1 2">
    <name type="scientific">Pararhizobium polonicum</name>
    <dbReference type="NCBI Taxonomy" id="1612624"/>
    <lineage>
        <taxon>Bacteria</taxon>
        <taxon>Pseudomonadati</taxon>
        <taxon>Pseudomonadota</taxon>
        <taxon>Alphaproteobacteria</taxon>
        <taxon>Hyphomicrobiales</taxon>
        <taxon>Rhizobiaceae</taxon>
        <taxon>Rhizobium/Agrobacterium group</taxon>
        <taxon>Pararhizobium</taxon>
    </lineage>
</organism>
<gene>
    <name evidence="1" type="ORF">ADU59_00080</name>
</gene>
<proteinExistence type="predicted"/>
<dbReference type="PATRIC" id="fig|1612624.7.peg.16"/>
<comment type="caution">
    <text evidence="1">The sequence shown here is derived from an EMBL/GenBank/DDBJ whole genome shotgun (WGS) entry which is preliminary data.</text>
</comment>